<gene>
    <name evidence="5" type="ORF">HX095_01035</name>
</gene>
<dbReference type="Proteomes" id="UP001173578">
    <property type="component" value="Unassembled WGS sequence"/>
</dbReference>
<dbReference type="SUPFAM" id="SSF48452">
    <property type="entry name" value="TPR-like"/>
    <property type="match status" value="1"/>
</dbReference>
<evidence type="ECO:0000259" key="4">
    <source>
        <dbReference type="PROSITE" id="PS01124"/>
    </source>
</evidence>
<dbReference type="Gene3D" id="1.25.40.10">
    <property type="entry name" value="Tetratricopeptide repeat domain"/>
    <property type="match status" value="1"/>
</dbReference>
<keyword evidence="2" id="KW-0804">Transcription</keyword>
<evidence type="ECO:0000256" key="3">
    <source>
        <dbReference type="SAM" id="Phobius"/>
    </source>
</evidence>
<name>A0AAW7DEA3_9FLAO</name>
<dbReference type="InterPro" id="IPR018060">
    <property type="entry name" value="HTH_AraC"/>
</dbReference>
<dbReference type="InterPro" id="IPR011990">
    <property type="entry name" value="TPR-like_helical_dom_sf"/>
</dbReference>
<feature type="transmembrane region" description="Helical" evidence="3">
    <location>
        <begin position="332"/>
        <end position="352"/>
    </location>
</feature>
<comment type="caution">
    <text evidence="5">The sequence shown here is derived from an EMBL/GenBank/DDBJ whole genome shotgun (WGS) entry which is preliminary data.</text>
</comment>
<protein>
    <submittedName>
        <fullName evidence="5">Helix-turn-helix domain-containing protein</fullName>
    </submittedName>
</protein>
<dbReference type="SMART" id="SM00342">
    <property type="entry name" value="HTH_ARAC"/>
    <property type="match status" value="1"/>
</dbReference>
<keyword evidence="3" id="KW-0472">Membrane</keyword>
<dbReference type="InterPro" id="IPR019734">
    <property type="entry name" value="TPR_rpt"/>
</dbReference>
<evidence type="ECO:0000256" key="1">
    <source>
        <dbReference type="ARBA" id="ARBA00023015"/>
    </source>
</evidence>
<dbReference type="SUPFAM" id="SSF46689">
    <property type="entry name" value="Homeodomain-like"/>
    <property type="match status" value="1"/>
</dbReference>
<dbReference type="GO" id="GO:0043565">
    <property type="term" value="F:sequence-specific DNA binding"/>
    <property type="evidence" value="ECO:0007669"/>
    <property type="project" value="InterPro"/>
</dbReference>
<dbReference type="EMBL" id="JACALR010000001">
    <property type="protein sequence ID" value="MDM1549801.1"/>
    <property type="molecule type" value="Genomic_DNA"/>
</dbReference>
<evidence type="ECO:0000313" key="5">
    <source>
        <dbReference type="EMBL" id="MDM1549801.1"/>
    </source>
</evidence>
<reference evidence="5" key="2">
    <citation type="journal article" date="2022" name="Sci. Total Environ.">
        <title>Prevalence, transmission, and molecular epidemiology of tet(X)-positive bacteria among humans, animals, and environmental niches in China: An epidemiological, and genomic-based study.</title>
        <authorList>
            <person name="Dong N."/>
            <person name="Zeng Y."/>
            <person name="Cai C."/>
            <person name="Sun C."/>
            <person name="Lu J."/>
            <person name="Liu C."/>
            <person name="Zhou H."/>
            <person name="Sun Q."/>
            <person name="Shu L."/>
            <person name="Wang H."/>
            <person name="Wang Y."/>
            <person name="Wang S."/>
            <person name="Wu C."/>
            <person name="Chan E.W."/>
            <person name="Chen G."/>
            <person name="Shen Z."/>
            <person name="Chen S."/>
            <person name="Zhang R."/>
        </authorList>
    </citation>
    <scope>NUCLEOTIDE SEQUENCE</scope>
    <source>
        <strain evidence="5">210</strain>
    </source>
</reference>
<evidence type="ECO:0000256" key="2">
    <source>
        <dbReference type="ARBA" id="ARBA00023163"/>
    </source>
</evidence>
<dbReference type="AlphaFoldDB" id="A0AAW7DEA3"/>
<evidence type="ECO:0000313" key="6">
    <source>
        <dbReference type="Proteomes" id="UP001173578"/>
    </source>
</evidence>
<dbReference type="RefSeq" id="WP_286484673.1">
    <property type="nucleotide sequence ID" value="NZ_JACALR010000001.1"/>
</dbReference>
<reference evidence="5" key="1">
    <citation type="submission" date="2020-06" db="EMBL/GenBank/DDBJ databases">
        <authorList>
            <person name="Dong N."/>
        </authorList>
    </citation>
    <scope>NUCLEOTIDE SEQUENCE</scope>
    <source>
        <strain evidence="5">210</strain>
    </source>
</reference>
<organism evidence="5 6">
    <name type="scientific">Empedobacter falsenii</name>
    <dbReference type="NCBI Taxonomy" id="343874"/>
    <lineage>
        <taxon>Bacteria</taxon>
        <taxon>Pseudomonadati</taxon>
        <taxon>Bacteroidota</taxon>
        <taxon>Flavobacteriia</taxon>
        <taxon>Flavobacteriales</taxon>
        <taxon>Weeksellaceae</taxon>
        <taxon>Empedobacter</taxon>
    </lineage>
</organism>
<proteinExistence type="predicted"/>
<dbReference type="InterPro" id="IPR009057">
    <property type="entry name" value="Homeodomain-like_sf"/>
</dbReference>
<dbReference type="GO" id="GO:0003700">
    <property type="term" value="F:DNA-binding transcription factor activity"/>
    <property type="evidence" value="ECO:0007669"/>
    <property type="project" value="InterPro"/>
</dbReference>
<keyword evidence="3" id="KW-0812">Transmembrane</keyword>
<dbReference type="Gene3D" id="1.10.10.60">
    <property type="entry name" value="Homeodomain-like"/>
    <property type="match status" value="1"/>
</dbReference>
<accession>A0AAW7DEA3</accession>
<feature type="domain" description="HTH araC/xylS-type" evidence="4">
    <location>
        <begin position="393"/>
        <end position="498"/>
    </location>
</feature>
<keyword evidence="1" id="KW-0805">Transcription regulation</keyword>
<keyword evidence="3" id="KW-1133">Transmembrane helix</keyword>
<dbReference type="PROSITE" id="PS01124">
    <property type="entry name" value="HTH_ARAC_FAMILY_2"/>
    <property type="match status" value="1"/>
</dbReference>
<sequence length="506" mass="59630">MKNFIKFISLLIFPHLGLAQNPDKFEEIYKKVYLEISQENFEKALDISDSLYSISESIPYRIKSLMLTATLWQQKSNYTKAIEYAISAQKLVEDTEEPIQKMKIYGFLATQYRLSSLFYQSNFYLQTAIKESEKIKAIEQKSTFLGIIYQEKAYLEIDKKRYLNAITHINSSQKYFTINKNSNYNFFTASNEQLLGLCYYQLNDLENSFIHYNKSLDLFKDHPNNHIKILSYNGLAKIYIKRNNLSKAKKYIVLLKDVLNHSEYLSLKEELLKTIEEFGQLENKTEEVLEIRKSRDSISNKIQENINTLVNKEQEKLLVNNQNLNKKKSYNLYYALTISILSLIGILCFLLYRNKYKNNLKIIKRELFQLKDKEFQKDKREIVISAVVEKKILAKLELFETNLFFNKKTITLASLATFCDTNVKYMSHVINSHKNKDFNNYINSLRINYIVDKLNQEPVYRKYKISYLADKCGFSSSSKFINAFKKEKQITPGNYINQLNKEKTIL</sequence>
<dbReference type="SMART" id="SM00028">
    <property type="entry name" value="TPR"/>
    <property type="match status" value="3"/>
</dbReference>